<reference evidence="1" key="1">
    <citation type="submission" date="2019-07" db="EMBL/GenBank/DDBJ databases">
        <title>The discovery of a new lineage B mimivirus raises questions about particles surface fibrils.</title>
        <authorList>
            <person name="Silva L.K.S."/>
            <person name="Rodrigues R.A.L."/>
            <person name="Andrade A.C.S.P."/>
            <person name="Hikida H."/>
            <person name="Andreani J."/>
            <person name="Levasseur A."/>
            <person name="La Scola B."/>
            <person name="Abrahao J.S."/>
        </authorList>
    </citation>
    <scope>NUCLEOTIDE SEQUENCE</scope>
    <source>
        <strain evidence="1">B60</strain>
    </source>
</reference>
<sequence>MKIKSILHIPQNRYDCNPYSSSVGHNKKFIKIVQHMRDNFNYPAPEELDKKVKGYKYIIYESGGESSHFNDSAMSLLNDIYESGGESSHFNDSAMSLLNDYDADLFDGEVLGDVIFHNNKKFHEYFVELRKKTENDFSWDESYDKMKEHLLSQINIEEFI</sequence>
<proteinExistence type="predicted"/>
<organism evidence="1">
    <name type="scientific">Borely moumouvirus</name>
    <dbReference type="NCBI Taxonomy" id="2712067"/>
    <lineage>
        <taxon>Viruses</taxon>
        <taxon>Varidnaviria</taxon>
        <taxon>Bamfordvirae</taxon>
        <taxon>Nucleocytoviricota</taxon>
        <taxon>Megaviricetes</taxon>
        <taxon>Imitervirales</taxon>
        <taxon>Mimiviridae</taxon>
        <taxon>Megamimivirinae</taxon>
        <taxon>Moumouvirus</taxon>
    </lineage>
</organism>
<protein>
    <submittedName>
        <fullName evidence="1">Uncharacterized protein</fullName>
    </submittedName>
</protein>
<accession>A0A6G6ADJ3</accession>
<name>A0A6G6ADJ3_9VIRU</name>
<dbReference type="EMBL" id="MN175499">
    <property type="protein sequence ID" value="QID06500.1"/>
    <property type="molecule type" value="Genomic_DNA"/>
</dbReference>
<evidence type="ECO:0000313" key="1">
    <source>
        <dbReference type="EMBL" id="QID06500.1"/>
    </source>
</evidence>